<dbReference type="Proteomes" id="UP000502823">
    <property type="component" value="Unassembled WGS sequence"/>
</dbReference>
<accession>A0A6L2PCC0</accession>
<evidence type="ECO:0000256" key="1">
    <source>
        <dbReference type="ARBA" id="ARBA00005988"/>
    </source>
</evidence>
<evidence type="ECO:0000256" key="2">
    <source>
        <dbReference type="PROSITE-ProRule" id="PRU01379"/>
    </source>
</evidence>
<evidence type="ECO:0000256" key="3">
    <source>
        <dbReference type="SAM" id="SignalP"/>
    </source>
</evidence>
<dbReference type="PANTHER" id="PTHR11532:SF73">
    <property type="entry name" value="CARBOXYPEPTIDASE D"/>
    <property type="match status" value="1"/>
</dbReference>
<dbReference type="GO" id="GO:0008270">
    <property type="term" value="F:zinc ion binding"/>
    <property type="evidence" value="ECO:0007669"/>
    <property type="project" value="InterPro"/>
</dbReference>
<dbReference type="InterPro" id="IPR000834">
    <property type="entry name" value="Peptidase_M14"/>
</dbReference>
<dbReference type="InParanoid" id="A0A6L2PCC0"/>
<comment type="similarity">
    <text evidence="1 2">Belongs to the peptidase M14 family.</text>
</comment>
<dbReference type="Pfam" id="PF00246">
    <property type="entry name" value="Peptidase_M14"/>
    <property type="match status" value="1"/>
</dbReference>
<dbReference type="PROSITE" id="PS52035">
    <property type="entry name" value="PEPTIDASE_M14"/>
    <property type="match status" value="1"/>
</dbReference>
<dbReference type="AlphaFoldDB" id="A0A6L2PCC0"/>
<dbReference type="SUPFAM" id="SSF53187">
    <property type="entry name" value="Zn-dependent exopeptidases"/>
    <property type="match status" value="1"/>
</dbReference>
<dbReference type="OrthoDB" id="10249045at2759"/>
<feature type="chain" id="PRO_5026679866" description="Peptidase M14 domain-containing protein" evidence="3">
    <location>
        <begin position="19"/>
        <end position="227"/>
    </location>
</feature>
<protein>
    <recommendedName>
        <fullName evidence="4">Peptidase M14 domain-containing protein</fullName>
    </recommendedName>
</protein>
<organism evidence="5 6">
    <name type="scientific">Coptotermes formosanus</name>
    <name type="common">Formosan subterranean termite</name>
    <dbReference type="NCBI Taxonomy" id="36987"/>
    <lineage>
        <taxon>Eukaryota</taxon>
        <taxon>Metazoa</taxon>
        <taxon>Ecdysozoa</taxon>
        <taxon>Arthropoda</taxon>
        <taxon>Hexapoda</taxon>
        <taxon>Insecta</taxon>
        <taxon>Pterygota</taxon>
        <taxon>Neoptera</taxon>
        <taxon>Polyneoptera</taxon>
        <taxon>Dictyoptera</taxon>
        <taxon>Blattodea</taxon>
        <taxon>Blattoidea</taxon>
        <taxon>Termitoidae</taxon>
        <taxon>Rhinotermitidae</taxon>
        <taxon>Coptotermes</taxon>
    </lineage>
</organism>
<sequence>MAACKVLSSLLFLVIVCACNCVSVGRKLQIEDFIYPSQYHNYEETANLFRSLISTYPHLARLHSIGKSVQNRDLWVLEISENVHNRSLGEPMFKYVANMHGDETLGREVVIYLAQYLLENYGSDARVTRLVNTTDIFLMPSLNPDGYEASQVRKFWLGLNMYCYENFTEGITHTIEAACYVLYILHHVASGLPTQLGHTQTKVAVLQDIKKVTTFNPRPLGLEVSFW</sequence>
<feature type="signal peptide" evidence="3">
    <location>
        <begin position="1"/>
        <end position="18"/>
    </location>
</feature>
<reference evidence="6" key="1">
    <citation type="submission" date="2020-01" db="EMBL/GenBank/DDBJ databases">
        <title>Draft genome sequence of the Termite Coptotermes fromosanus.</title>
        <authorList>
            <person name="Itakura S."/>
            <person name="Yosikawa Y."/>
            <person name="Umezawa K."/>
        </authorList>
    </citation>
    <scope>NUCLEOTIDE SEQUENCE [LARGE SCALE GENOMIC DNA]</scope>
</reference>
<evidence type="ECO:0000259" key="4">
    <source>
        <dbReference type="PROSITE" id="PS52035"/>
    </source>
</evidence>
<dbReference type="PRINTS" id="PR00765">
    <property type="entry name" value="CRBOXYPTASEA"/>
</dbReference>
<dbReference type="PROSITE" id="PS00132">
    <property type="entry name" value="CARBOXYPEPT_ZN_1"/>
    <property type="match status" value="1"/>
</dbReference>
<dbReference type="InterPro" id="IPR057246">
    <property type="entry name" value="CARBOXYPEPT_ZN_1"/>
</dbReference>
<dbReference type="EMBL" id="BLKM01000099">
    <property type="protein sequence ID" value="GFG28882.1"/>
    <property type="molecule type" value="Genomic_DNA"/>
</dbReference>
<dbReference type="GO" id="GO:0016485">
    <property type="term" value="P:protein processing"/>
    <property type="evidence" value="ECO:0007669"/>
    <property type="project" value="TreeGrafter"/>
</dbReference>
<dbReference type="PROSITE" id="PS51257">
    <property type="entry name" value="PROKAR_LIPOPROTEIN"/>
    <property type="match status" value="1"/>
</dbReference>
<comment type="caution">
    <text evidence="2">Lacks conserved residue(s) required for the propagation of feature annotation.</text>
</comment>
<comment type="caution">
    <text evidence="5">The sequence shown here is derived from an EMBL/GenBank/DDBJ whole genome shotgun (WGS) entry which is preliminary data.</text>
</comment>
<keyword evidence="3" id="KW-0732">Signal</keyword>
<dbReference type="GO" id="GO:0006518">
    <property type="term" value="P:peptide metabolic process"/>
    <property type="evidence" value="ECO:0007669"/>
    <property type="project" value="TreeGrafter"/>
</dbReference>
<dbReference type="GO" id="GO:0004181">
    <property type="term" value="F:metallocarboxypeptidase activity"/>
    <property type="evidence" value="ECO:0007669"/>
    <property type="project" value="InterPro"/>
</dbReference>
<gene>
    <name evidence="5" type="ORF">Cfor_06258</name>
</gene>
<dbReference type="SMART" id="SM00631">
    <property type="entry name" value="Zn_pept"/>
    <property type="match status" value="1"/>
</dbReference>
<dbReference type="GO" id="GO:0005615">
    <property type="term" value="C:extracellular space"/>
    <property type="evidence" value="ECO:0007669"/>
    <property type="project" value="TreeGrafter"/>
</dbReference>
<name>A0A6L2PCC0_COPFO</name>
<proteinExistence type="inferred from homology"/>
<feature type="domain" description="Peptidase M14" evidence="4">
    <location>
        <begin position="38"/>
        <end position="227"/>
    </location>
</feature>
<dbReference type="Gene3D" id="3.40.630.10">
    <property type="entry name" value="Zn peptidases"/>
    <property type="match status" value="1"/>
</dbReference>
<keyword evidence="6" id="KW-1185">Reference proteome</keyword>
<dbReference type="InterPro" id="IPR050753">
    <property type="entry name" value="Peptidase_M14_domain"/>
</dbReference>
<dbReference type="PANTHER" id="PTHR11532">
    <property type="entry name" value="PROTEASE M14 CARBOXYPEPTIDASE"/>
    <property type="match status" value="1"/>
</dbReference>
<evidence type="ECO:0000313" key="6">
    <source>
        <dbReference type="Proteomes" id="UP000502823"/>
    </source>
</evidence>
<evidence type="ECO:0000313" key="5">
    <source>
        <dbReference type="EMBL" id="GFG28882.1"/>
    </source>
</evidence>